<dbReference type="AlphaFoldDB" id="A0A4Y7SYF6"/>
<dbReference type="Gene3D" id="2.60.120.340">
    <property type="entry name" value="Nucleoplasmin core domain"/>
    <property type="match status" value="1"/>
</dbReference>
<dbReference type="Pfam" id="PF17800">
    <property type="entry name" value="NPL"/>
    <property type="match status" value="1"/>
</dbReference>
<evidence type="ECO:0000313" key="3">
    <source>
        <dbReference type="EMBL" id="TEB26664.1"/>
    </source>
</evidence>
<sequence>MRARKRGHLSRHGTQVRACELDVPSVGFWAFWHTPFKLPLHHDVLCLTCKILMLDGVARHPGVPRLWLNLAIIYAASNELGDFATSLGLWCWAWLSIGPLYEDEDTNWVRRKVGKRWTPVRLQAQSALNQVVSSRVRSRLLKIVWTGAQFRGAKLLMQWGLCLVKVHQSYGVSGWSMALGPGRVGLAEASVLWRPPTYSFLWLSGGRLRRGGQEVNCSAAWEPGKSVTEETRRLKEIAVNAAKEHPCRENRGCQRRESELGRIDYAETKAFGRKQNIRFVLRVKERRPDHWKASKTVASPVIWALKLLPHQSMAVTPQSTLVISNASLSSEIEDRQQSTSLTLEPRVAESGSLPAVAASLASLAKNQCEGMKLAIRLTAGTEYILSAAGPNGIDVLGYRPEAFESVLLEPALCTGSVTHINTHEPLPDGKDQISARTRSKRKEPSVTPTPLEGIASASQPIQAQKAHPTTRREVPTGPASKLKRFQDDPNHEGDFVQGSSKDSNNGRAKRAKKQG</sequence>
<organism evidence="3 4">
    <name type="scientific">Coprinellus micaceus</name>
    <name type="common">Glistening ink-cap mushroom</name>
    <name type="synonym">Coprinus micaceus</name>
    <dbReference type="NCBI Taxonomy" id="71717"/>
    <lineage>
        <taxon>Eukaryota</taxon>
        <taxon>Fungi</taxon>
        <taxon>Dikarya</taxon>
        <taxon>Basidiomycota</taxon>
        <taxon>Agaricomycotina</taxon>
        <taxon>Agaricomycetes</taxon>
        <taxon>Agaricomycetidae</taxon>
        <taxon>Agaricales</taxon>
        <taxon>Agaricineae</taxon>
        <taxon>Psathyrellaceae</taxon>
        <taxon>Coprinellus</taxon>
    </lineage>
</organism>
<accession>A0A4Y7SYF6</accession>
<dbReference type="EMBL" id="QPFP01000047">
    <property type="protein sequence ID" value="TEB26664.1"/>
    <property type="molecule type" value="Genomic_DNA"/>
</dbReference>
<feature type="compositionally biased region" description="Basic and acidic residues" evidence="1">
    <location>
        <begin position="484"/>
        <end position="494"/>
    </location>
</feature>
<keyword evidence="4" id="KW-1185">Reference proteome</keyword>
<feature type="compositionally biased region" description="Basic and acidic residues" evidence="1">
    <location>
        <begin position="421"/>
        <end position="433"/>
    </location>
</feature>
<comment type="caution">
    <text evidence="3">The sequence shown here is derived from an EMBL/GenBank/DDBJ whole genome shotgun (WGS) entry which is preliminary data.</text>
</comment>
<protein>
    <recommendedName>
        <fullName evidence="2">Nucleoplasmin-like domain-containing protein</fullName>
    </recommendedName>
</protein>
<feature type="region of interest" description="Disordered" evidence="1">
    <location>
        <begin position="419"/>
        <end position="515"/>
    </location>
</feature>
<evidence type="ECO:0000256" key="1">
    <source>
        <dbReference type="SAM" id="MobiDB-lite"/>
    </source>
</evidence>
<evidence type="ECO:0000259" key="2">
    <source>
        <dbReference type="Pfam" id="PF17800"/>
    </source>
</evidence>
<dbReference type="Proteomes" id="UP000298030">
    <property type="component" value="Unassembled WGS sequence"/>
</dbReference>
<gene>
    <name evidence="3" type="ORF">FA13DRAFT_1713219</name>
</gene>
<evidence type="ECO:0000313" key="4">
    <source>
        <dbReference type="Proteomes" id="UP000298030"/>
    </source>
</evidence>
<feature type="compositionally biased region" description="Polar residues" evidence="1">
    <location>
        <begin position="497"/>
        <end position="506"/>
    </location>
</feature>
<dbReference type="InterPro" id="IPR041232">
    <property type="entry name" value="NPL"/>
</dbReference>
<reference evidence="3 4" key="1">
    <citation type="journal article" date="2019" name="Nat. Ecol. Evol.">
        <title>Megaphylogeny resolves global patterns of mushroom evolution.</title>
        <authorList>
            <person name="Varga T."/>
            <person name="Krizsan K."/>
            <person name="Foldi C."/>
            <person name="Dima B."/>
            <person name="Sanchez-Garcia M."/>
            <person name="Sanchez-Ramirez S."/>
            <person name="Szollosi G.J."/>
            <person name="Szarkandi J.G."/>
            <person name="Papp V."/>
            <person name="Albert L."/>
            <person name="Andreopoulos W."/>
            <person name="Angelini C."/>
            <person name="Antonin V."/>
            <person name="Barry K.W."/>
            <person name="Bougher N.L."/>
            <person name="Buchanan P."/>
            <person name="Buyck B."/>
            <person name="Bense V."/>
            <person name="Catcheside P."/>
            <person name="Chovatia M."/>
            <person name="Cooper J."/>
            <person name="Damon W."/>
            <person name="Desjardin D."/>
            <person name="Finy P."/>
            <person name="Geml J."/>
            <person name="Haridas S."/>
            <person name="Hughes K."/>
            <person name="Justo A."/>
            <person name="Karasinski D."/>
            <person name="Kautmanova I."/>
            <person name="Kiss B."/>
            <person name="Kocsube S."/>
            <person name="Kotiranta H."/>
            <person name="LaButti K.M."/>
            <person name="Lechner B.E."/>
            <person name="Liimatainen K."/>
            <person name="Lipzen A."/>
            <person name="Lukacs Z."/>
            <person name="Mihaltcheva S."/>
            <person name="Morgado L.N."/>
            <person name="Niskanen T."/>
            <person name="Noordeloos M.E."/>
            <person name="Ohm R.A."/>
            <person name="Ortiz-Santana B."/>
            <person name="Ovrebo C."/>
            <person name="Racz N."/>
            <person name="Riley R."/>
            <person name="Savchenko A."/>
            <person name="Shiryaev A."/>
            <person name="Soop K."/>
            <person name="Spirin V."/>
            <person name="Szebenyi C."/>
            <person name="Tomsovsky M."/>
            <person name="Tulloss R.E."/>
            <person name="Uehling J."/>
            <person name="Grigoriev I.V."/>
            <person name="Vagvolgyi C."/>
            <person name="Papp T."/>
            <person name="Martin F.M."/>
            <person name="Miettinen O."/>
            <person name="Hibbett D.S."/>
            <person name="Nagy L.G."/>
        </authorList>
    </citation>
    <scope>NUCLEOTIDE SEQUENCE [LARGE SCALE GENOMIC DNA]</scope>
    <source>
        <strain evidence="3 4">FP101781</strain>
    </source>
</reference>
<feature type="domain" description="Nucleoplasmin-like" evidence="2">
    <location>
        <begin position="302"/>
        <end position="398"/>
    </location>
</feature>
<name>A0A4Y7SYF6_COPMI</name>
<proteinExistence type="predicted"/>